<dbReference type="Proteomes" id="UP000702425">
    <property type="component" value="Unassembled WGS sequence"/>
</dbReference>
<proteinExistence type="predicted"/>
<accession>A0ABX2CR98</accession>
<organism evidence="2 3">
    <name type="scientific">Microcoleus asticus IPMA8</name>
    <dbReference type="NCBI Taxonomy" id="2563858"/>
    <lineage>
        <taxon>Bacteria</taxon>
        <taxon>Bacillati</taxon>
        <taxon>Cyanobacteriota</taxon>
        <taxon>Cyanophyceae</taxon>
        <taxon>Oscillatoriophycideae</taxon>
        <taxon>Oscillatoriales</taxon>
        <taxon>Microcoleaceae</taxon>
        <taxon>Microcoleus</taxon>
        <taxon>Microcoleus asticus</taxon>
    </lineage>
</organism>
<evidence type="ECO:0000313" key="3">
    <source>
        <dbReference type="Proteomes" id="UP000702425"/>
    </source>
</evidence>
<feature type="region of interest" description="Disordered" evidence="1">
    <location>
        <begin position="46"/>
        <end position="67"/>
    </location>
</feature>
<name>A0ABX2CR98_9CYAN</name>
<dbReference type="EMBL" id="SRRZ01000002">
    <property type="protein sequence ID" value="NQE32448.1"/>
    <property type="molecule type" value="Genomic_DNA"/>
</dbReference>
<gene>
    <name evidence="2" type="ORF">E5S67_00162</name>
</gene>
<reference evidence="2 3" key="1">
    <citation type="journal article" date="2020" name="Sci. Rep.">
        <title>A novel cyanobacterial geosmin producer, revising GeoA distribution and dispersion patterns in Bacteria.</title>
        <authorList>
            <person name="Churro C."/>
            <person name="Semedo-Aguiar A.P."/>
            <person name="Silva A.D."/>
            <person name="Pereira-Leal J.B."/>
            <person name="Leite R.B."/>
        </authorList>
    </citation>
    <scope>NUCLEOTIDE SEQUENCE [LARGE SCALE GENOMIC DNA]</scope>
    <source>
        <strain evidence="2 3">IPMA8</strain>
    </source>
</reference>
<comment type="caution">
    <text evidence="2">The sequence shown here is derived from an EMBL/GenBank/DDBJ whole genome shotgun (WGS) entry which is preliminary data.</text>
</comment>
<dbReference type="RefSeq" id="WP_172184513.1">
    <property type="nucleotide sequence ID" value="NZ_CAWPPK010000112.1"/>
</dbReference>
<protein>
    <submittedName>
        <fullName evidence="2">Uncharacterized protein</fullName>
    </submittedName>
</protein>
<sequence length="124" mass="14379">MAKKIWIVYKTESMSAPGWEKRQLMPRGGLTNILWENWTWEENPEIPQVGDKTRDYENLSDPGNGVTHGKDGDWVVTRVQQFFASDTEERIVVCYCSYQPVTSDWEALQQSESVNQMLATVEQY</sequence>
<evidence type="ECO:0000313" key="2">
    <source>
        <dbReference type="EMBL" id="NQE32448.1"/>
    </source>
</evidence>
<evidence type="ECO:0000256" key="1">
    <source>
        <dbReference type="SAM" id="MobiDB-lite"/>
    </source>
</evidence>
<keyword evidence="3" id="KW-1185">Reference proteome</keyword>